<protein>
    <submittedName>
        <fullName evidence="1">Uncharacterized protein</fullName>
    </submittedName>
</protein>
<sequence>MNKCVPAINRAISTAKYRLATRPLHFNKGSCFMTSRMIGDFRVRCTVVQEEGNQYSVQICTRRVGGNAPEKCWTVPGQVSYQDREDAERTSQQIFERINGVRFNGEPEFAHASA</sequence>
<name>A0A0T7CNF8_BORP1</name>
<keyword evidence="2" id="KW-1185">Reference proteome</keyword>
<dbReference type="KEGG" id="bper:BN118_2555"/>
<evidence type="ECO:0000313" key="1">
    <source>
        <dbReference type="EMBL" id="CCJ63980.1"/>
    </source>
</evidence>
<dbReference type="Proteomes" id="UP000005250">
    <property type="component" value="Chromosome"/>
</dbReference>
<dbReference type="AlphaFoldDB" id="A0A0T7CNF8"/>
<organism evidence="1 2">
    <name type="scientific">Bordetella pertussis (strain ATCC 9797 / DSM 5571 / CCUG 30873 / LMG 14455 / NCTC 10739 / 18323)</name>
    <dbReference type="NCBI Taxonomy" id="568706"/>
    <lineage>
        <taxon>Bacteria</taxon>
        <taxon>Pseudomonadati</taxon>
        <taxon>Pseudomonadota</taxon>
        <taxon>Betaproteobacteria</taxon>
        <taxon>Burkholderiales</taxon>
        <taxon>Alcaligenaceae</taxon>
        <taxon>Bordetella</taxon>
    </lineage>
</organism>
<gene>
    <name evidence="1" type="ordered locus">BN118_2555</name>
</gene>
<proteinExistence type="predicted"/>
<dbReference type="EMBL" id="HE965805">
    <property type="protein sequence ID" value="CCJ63980.1"/>
    <property type="molecule type" value="Genomic_DNA"/>
</dbReference>
<evidence type="ECO:0000313" key="2">
    <source>
        <dbReference type="Proteomes" id="UP000005250"/>
    </source>
</evidence>
<accession>A0A0T7CNF8</accession>
<reference evidence="1 2" key="1">
    <citation type="journal article" date="2012" name="BMC Genomics">
        <title>Comparative genomics of the classical Bordetella subspecies: the evolution and exchange of virulence-associated diversity amongst closely related pathogens.</title>
        <authorList>
            <person name="Park J."/>
            <person name="Zhang Y."/>
            <person name="Buboltz A.M."/>
            <person name="Zhang X."/>
            <person name="Schuster S.C."/>
            <person name="Ahuja U."/>
            <person name="Liu M."/>
            <person name="Miller J.F."/>
            <person name="Sebaihia M."/>
            <person name="Bentley S.D."/>
            <person name="Parkhill J."/>
            <person name="Harvill E.T."/>
        </authorList>
    </citation>
    <scope>NUCLEOTIDE SEQUENCE [LARGE SCALE GENOMIC DNA]</scope>
    <source>
        <strain evidence="2">ATCC 9797 / DSM 5571 / CCUG 30873 / LMG 14455 / NCTC 10739 / 18323</strain>
    </source>
</reference>
<dbReference type="eggNOG" id="ENOG50315I3">
    <property type="taxonomic scope" value="Bacteria"/>
</dbReference>
<dbReference type="HOGENOM" id="CLU_170136_0_0_4"/>